<dbReference type="EMBL" id="QGKW02002005">
    <property type="protein sequence ID" value="KAF2541872.1"/>
    <property type="molecule type" value="Genomic_DNA"/>
</dbReference>
<feature type="signal peptide" evidence="1">
    <location>
        <begin position="1"/>
        <end position="22"/>
    </location>
</feature>
<protein>
    <submittedName>
        <fullName evidence="2">Uncharacterized protein</fullName>
    </submittedName>
</protein>
<sequence length="86" mass="9334">MARFTLLCFLFAAALTSSLTSAGDENHVYSPCSDSTARSAMDSLLELPSRRKILSLVPIVPFSILHAIIVASRSMRSSPPLAQRKL</sequence>
<keyword evidence="1" id="KW-0732">Signal</keyword>
<accession>A0A8S9GEJ4</accession>
<organism evidence="2 3">
    <name type="scientific">Brassica cretica</name>
    <name type="common">Mustard</name>
    <dbReference type="NCBI Taxonomy" id="69181"/>
    <lineage>
        <taxon>Eukaryota</taxon>
        <taxon>Viridiplantae</taxon>
        <taxon>Streptophyta</taxon>
        <taxon>Embryophyta</taxon>
        <taxon>Tracheophyta</taxon>
        <taxon>Spermatophyta</taxon>
        <taxon>Magnoliopsida</taxon>
        <taxon>eudicotyledons</taxon>
        <taxon>Gunneridae</taxon>
        <taxon>Pentapetalae</taxon>
        <taxon>rosids</taxon>
        <taxon>malvids</taxon>
        <taxon>Brassicales</taxon>
        <taxon>Brassicaceae</taxon>
        <taxon>Brassiceae</taxon>
        <taxon>Brassica</taxon>
    </lineage>
</organism>
<gene>
    <name evidence="2" type="ORF">F2Q68_00030960</name>
</gene>
<dbReference type="AlphaFoldDB" id="A0A8S9GEJ4"/>
<evidence type="ECO:0000313" key="3">
    <source>
        <dbReference type="Proteomes" id="UP000712281"/>
    </source>
</evidence>
<comment type="caution">
    <text evidence="2">The sequence shown here is derived from an EMBL/GenBank/DDBJ whole genome shotgun (WGS) entry which is preliminary data.</text>
</comment>
<proteinExistence type="predicted"/>
<feature type="chain" id="PRO_5035785594" evidence="1">
    <location>
        <begin position="23"/>
        <end position="86"/>
    </location>
</feature>
<reference evidence="2" key="1">
    <citation type="submission" date="2019-12" db="EMBL/GenBank/DDBJ databases">
        <title>Genome sequencing and annotation of Brassica cretica.</title>
        <authorList>
            <person name="Studholme D.J."/>
            <person name="Sarris P.F."/>
        </authorList>
    </citation>
    <scope>NUCLEOTIDE SEQUENCE</scope>
    <source>
        <strain evidence="2">PFS-001/15</strain>
        <tissue evidence="2">Leaf</tissue>
    </source>
</reference>
<dbReference type="Proteomes" id="UP000712281">
    <property type="component" value="Unassembled WGS sequence"/>
</dbReference>
<name>A0A8S9GEJ4_BRACR</name>
<evidence type="ECO:0000313" key="2">
    <source>
        <dbReference type="EMBL" id="KAF2541872.1"/>
    </source>
</evidence>
<evidence type="ECO:0000256" key="1">
    <source>
        <dbReference type="SAM" id="SignalP"/>
    </source>
</evidence>